<dbReference type="SMART" id="SM00388">
    <property type="entry name" value="HisKA"/>
    <property type="match status" value="1"/>
</dbReference>
<dbReference type="AlphaFoldDB" id="A0A364K2L5"/>
<dbReference type="PROSITE" id="PS50112">
    <property type="entry name" value="PAS"/>
    <property type="match status" value="1"/>
</dbReference>
<protein>
    <recommendedName>
        <fullName evidence="3">histidine kinase</fullName>
        <ecNumber evidence="3">2.7.13.3</ecNumber>
    </recommendedName>
</protein>
<feature type="domain" description="Histidine kinase" evidence="13">
    <location>
        <begin position="357"/>
        <end position="576"/>
    </location>
</feature>
<sequence length="584" mass="65864">MILRSVVGKLWLTIIILVSVVLIALSLFLNEQVDNTYTRTHKESLERLAKEIRSKSADLNHVQEVSKIFDTYMIVMNSQGKIDTSKSKPDSLPVAEEVIQLVDTSKVSENDVYIQTGKVEAKHGDIMLAAVPYHLTNDQVTLIFYQPLNESIEEDLKMWILYSALIGIALTTIFAFFLSTRISQPLIQMKKAAEKMAKGDFTARVHVREHEKDEIADLSLTFNRMAGQLDDLVNMLSHEKEQLTSILRSMTDGVITLNAKGKVIMTNPPADRLLAIFREPGELSLKATLPPPLKDFFDTVVKEEKEHFGDITEQGRTWAVVMAPLYARGQLRGAVAVFRDVTEERRLDKMRKDFVANVSHELRTPLAMLQGYSEALIDDIAQSPEEVKEIAQVINEESMRMGRLVRELLDLARMEAGHIQVQLSDLDVSMFVQRVVRKFQNLARDRDVEVIGEVAEDLPFVRWDEDKIEQVLTNLVDNAIRHTPQGGKVTVRAFWNEKNMFIEVEDTGTGIPEEDLPFVFERFYKADKARTRGQSGGTGLGLSIVKHLVTAHQGNATVRSQIGKGTVFSIQLPVEVPEDAELKL</sequence>
<keyword evidence="4" id="KW-1003">Cell membrane</keyword>
<dbReference type="InterPro" id="IPR003660">
    <property type="entry name" value="HAMP_dom"/>
</dbReference>
<evidence type="ECO:0000256" key="10">
    <source>
        <dbReference type="ARBA" id="ARBA00023012"/>
    </source>
</evidence>
<dbReference type="Pfam" id="PF00672">
    <property type="entry name" value="HAMP"/>
    <property type="match status" value="1"/>
</dbReference>
<evidence type="ECO:0000256" key="3">
    <source>
        <dbReference type="ARBA" id="ARBA00012438"/>
    </source>
</evidence>
<evidence type="ECO:0000256" key="1">
    <source>
        <dbReference type="ARBA" id="ARBA00000085"/>
    </source>
</evidence>
<dbReference type="InterPro" id="IPR003661">
    <property type="entry name" value="HisK_dim/P_dom"/>
</dbReference>
<dbReference type="Gene3D" id="1.10.287.130">
    <property type="match status" value="1"/>
</dbReference>
<dbReference type="EC" id="2.7.13.3" evidence="3"/>
<dbReference type="Pfam" id="PF00512">
    <property type="entry name" value="HisKA"/>
    <property type="match status" value="1"/>
</dbReference>
<evidence type="ECO:0000256" key="11">
    <source>
        <dbReference type="ARBA" id="ARBA00023136"/>
    </source>
</evidence>
<dbReference type="InterPro" id="IPR004358">
    <property type="entry name" value="Sig_transdc_His_kin-like_C"/>
</dbReference>
<dbReference type="OrthoDB" id="9813151at2"/>
<dbReference type="InterPro" id="IPR003594">
    <property type="entry name" value="HATPase_dom"/>
</dbReference>
<dbReference type="GO" id="GO:0007234">
    <property type="term" value="P:osmosensory signaling via phosphorelay pathway"/>
    <property type="evidence" value="ECO:0007669"/>
    <property type="project" value="TreeGrafter"/>
</dbReference>
<dbReference type="PANTHER" id="PTHR42878">
    <property type="entry name" value="TWO-COMPONENT HISTIDINE KINASE"/>
    <property type="match status" value="1"/>
</dbReference>
<evidence type="ECO:0000256" key="4">
    <source>
        <dbReference type="ARBA" id="ARBA00022475"/>
    </source>
</evidence>
<feature type="transmembrane region" description="Helical" evidence="12">
    <location>
        <begin position="159"/>
        <end position="178"/>
    </location>
</feature>
<evidence type="ECO:0000256" key="9">
    <source>
        <dbReference type="ARBA" id="ARBA00022840"/>
    </source>
</evidence>
<evidence type="ECO:0000313" key="17">
    <source>
        <dbReference type="Proteomes" id="UP000251213"/>
    </source>
</evidence>
<dbReference type="Pfam" id="PF02518">
    <property type="entry name" value="HATPase_c"/>
    <property type="match status" value="1"/>
</dbReference>
<dbReference type="Gene3D" id="6.10.340.10">
    <property type="match status" value="1"/>
</dbReference>
<dbReference type="SUPFAM" id="SSF55874">
    <property type="entry name" value="ATPase domain of HSP90 chaperone/DNA topoisomerase II/histidine kinase"/>
    <property type="match status" value="1"/>
</dbReference>
<comment type="catalytic activity">
    <reaction evidence="1">
        <text>ATP + protein L-histidine = ADP + protein N-phospho-L-histidine.</text>
        <dbReference type="EC" id="2.7.13.3"/>
    </reaction>
</comment>
<dbReference type="Proteomes" id="UP000251213">
    <property type="component" value="Unassembled WGS sequence"/>
</dbReference>
<dbReference type="PROSITE" id="PS50885">
    <property type="entry name" value="HAMP"/>
    <property type="match status" value="1"/>
</dbReference>
<evidence type="ECO:0000313" key="16">
    <source>
        <dbReference type="EMBL" id="RAL22668.1"/>
    </source>
</evidence>
<gene>
    <name evidence="16" type="ORF">DL897_13450</name>
</gene>
<dbReference type="CDD" id="cd00075">
    <property type="entry name" value="HATPase"/>
    <property type="match status" value="1"/>
</dbReference>
<evidence type="ECO:0000256" key="2">
    <source>
        <dbReference type="ARBA" id="ARBA00004651"/>
    </source>
</evidence>
<evidence type="ECO:0000259" key="14">
    <source>
        <dbReference type="PROSITE" id="PS50112"/>
    </source>
</evidence>
<dbReference type="GO" id="GO:0030295">
    <property type="term" value="F:protein kinase activator activity"/>
    <property type="evidence" value="ECO:0007669"/>
    <property type="project" value="TreeGrafter"/>
</dbReference>
<dbReference type="SUPFAM" id="SSF55785">
    <property type="entry name" value="PYP-like sensor domain (PAS domain)"/>
    <property type="match status" value="1"/>
</dbReference>
<feature type="domain" description="PAS" evidence="14">
    <location>
        <begin position="239"/>
        <end position="279"/>
    </location>
</feature>
<evidence type="ECO:0000259" key="13">
    <source>
        <dbReference type="PROSITE" id="PS50109"/>
    </source>
</evidence>
<keyword evidence="6" id="KW-0808">Transferase</keyword>
<evidence type="ECO:0000256" key="5">
    <source>
        <dbReference type="ARBA" id="ARBA00022553"/>
    </source>
</evidence>
<dbReference type="EMBL" id="QJKK01000008">
    <property type="protein sequence ID" value="RAL22668.1"/>
    <property type="molecule type" value="Genomic_DNA"/>
</dbReference>
<dbReference type="InterPro" id="IPR005467">
    <property type="entry name" value="His_kinase_dom"/>
</dbReference>
<feature type="domain" description="HAMP" evidence="15">
    <location>
        <begin position="180"/>
        <end position="234"/>
    </location>
</feature>
<keyword evidence="12" id="KW-0812">Transmembrane</keyword>
<dbReference type="InterPro" id="IPR036890">
    <property type="entry name" value="HATPase_C_sf"/>
</dbReference>
<dbReference type="RefSeq" id="WP_113659671.1">
    <property type="nucleotide sequence ID" value="NZ_KZ845670.1"/>
</dbReference>
<comment type="caution">
    <text evidence="16">The sequence shown here is derived from an EMBL/GenBank/DDBJ whole genome shotgun (WGS) entry which is preliminary data.</text>
</comment>
<dbReference type="Gene3D" id="3.30.450.20">
    <property type="entry name" value="PAS domain"/>
    <property type="match status" value="1"/>
</dbReference>
<evidence type="ECO:0000256" key="6">
    <source>
        <dbReference type="ARBA" id="ARBA00022679"/>
    </source>
</evidence>
<organism evidence="16 17">
    <name type="scientific">Thermoflavimicrobium daqui</name>
    <dbReference type="NCBI Taxonomy" id="2137476"/>
    <lineage>
        <taxon>Bacteria</taxon>
        <taxon>Bacillati</taxon>
        <taxon>Bacillota</taxon>
        <taxon>Bacilli</taxon>
        <taxon>Bacillales</taxon>
        <taxon>Thermoactinomycetaceae</taxon>
        <taxon>Thermoflavimicrobium</taxon>
    </lineage>
</organism>
<keyword evidence="11 12" id="KW-0472">Membrane</keyword>
<dbReference type="GO" id="GO:0005524">
    <property type="term" value="F:ATP binding"/>
    <property type="evidence" value="ECO:0007669"/>
    <property type="project" value="UniProtKB-KW"/>
</dbReference>
<dbReference type="GO" id="GO:0005886">
    <property type="term" value="C:plasma membrane"/>
    <property type="evidence" value="ECO:0007669"/>
    <property type="project" value="UniProtKB-SubCell"/>
</dbReference>
<evidence type="ECO:0000256" key="7">
    <source>
        <dbReference type="ARBA" id="ARBA00022741"/>
    </source>
</evidence>
<dbReference type="CDD" id="cd00082">
    <property type="entry name" value="HisKA"/>
    <property type="match status" value="1"/>
</dbReference>
<keyword evidence="12" id="KW-1133">Transmembrane helix</keyword>
<dbReference type="GO" id="GO:0000156">
    <property type="term" value="F:phosphorelay response regulator activity"/>
    <property type="evidence" value="ECO:0007669"/>
    <property type="project" value="TreeGrafter"/>
</dbReference>
<dbReference type="FunFam" id="3.30.565.10:FF:000006">
    <property type="entry name" value="Sensor histidine kinase WalK"/>
    <property type="match status" value="1"/>
</dbReference>
<dbReference type="SUPFAM" id="SSF158472">
    <property type="entry name" value="HAMP domain-like"/>
    <property type="match status" value="1"/>
</dbReference>
<evidence type="ECO:0000256" key="8">
    <source>
        <dbReference type="ARBA" id="ARBA00022777"/>
    </source>
</evidence>
<accession>A0A364K2L5</accession>
<reference evidence="16 17" key="2">
    <citation type="submission" date="2018-06" db="EMBL/GenBank/DDBJ databases">
        <authorList>
            <person name="Zhirakovskaya E."/>
        </authorList>
    </citation>
    <scope>NUCLEOTIDE SEQUENCE [LARGE SCALE GENOMIC DNA]</scope>
    <source>
        <strain evidence="16 17">FBKL4.011</strain>
    </source>
</reference>
<keyword evidence="9" id="KW-0067">ATP-binding</keyword>
<dbReference type="PRINTS" id="PR00344">
    <property type="entry name" value="BCTRLSENSOR"/>
</dbReference>
<dbReference type="SUPFAM" id="SSF47384">
    <property type="entry name" value="Homodimeric domain of signal transducing histidine kinase"/>
    <property type="match status" value="1"/>
</dbReference>
<proteinExistence type="predicted"/>
<keyword evidence="7" id="KW-0547">Nucleotide-binding</keyword>
<dbReference type="SMART" id="SM00387">
    <property type="entry name" value="HATPase_c"/>
    <property type="match status" value="1"/>
</dbReference>
<dbReference type="SMART" id="SM00304">
    <property type="entry name" value="HAMP"/>
    <property type="match status" value="1"/>
</dbReference>
<dbReference type="CDD" id="cd06225">
    <property type="entry name" value="HAMP"/>
    <property type="match status" value="1"/>
</dbReference>
<evidence type="ECO:0000256" key="12">
    <source>
        <dbReference type="SAM" id="Phobius"/>
    </source>
</evidence>
<dbReference type="GO" id="GO:0000155">
    <property type="term" value="F:phosphorelay sensor kinase activity"/>
    <property type="evidence" value="ECO:0007669"/>
    <property type="project" value="InterPro"/>
</dbReference>
<comment type="subcellular location">
    <subcellularLocation>
        <location evidence="2">Cell membrane</location>
        <topology evidence="2">Multi-pass membrane protein</topology>
    </subcellularLocation>
</comment>
<dbReference type="Gene3D" id="3.30.565.10">
    <property type="entry name" value="Histidine kinase-like ATPase, C-terminal domain"/>
    <property type="match status" value="1"/>
</dbReference>
<keyword evidence="8 16" id="KW-0418">Kinase</keyword>
<reference evidence="16 17" key="1">
    <citation type="submission" date="2018-06" db="EMBL/GenBank/DDBJ databases">
        <title>Thermoflavimicrobium daqus sp. nov., a thermophilic microbe isolated from Moutai-flavour Daqu.</title>
        <authorList>
            <person name="Wang X."/>
            <person name="Zhou H."/>
        </authorList>
    </citation>
    <scope>NUCLEOTIDE SEQUENCE [LARGE SCALE GENOMIC DNA]</scope>
    <source>
        <strain evidence="16 17">FBKL4.011</strain>
    </source>
</reference>
<keyword evidence="17" id="KW-1185">Reference proteome</keyword>
<dbReference type="InterPro" id="IPR035965">
    <property type="entry name" value="PAS-like_dom_sf"/>
</dbReference>
<dbReference type="InterPro" id="IPR036097">
    <property type="entry name" value="HisK_dim/P_sf"/>
</dbReference>
<name>A0A364K2L5_9BACL</name>
<dbReference type="FunFam" id="1.10.287.130:FF:000001">
    <property type="entry name" value="Two-component sensor histidine kinase"/>
    <property type="match status" value="1"/>
</dbReference>
<keyword evidence="5" id="KW-0597">Phosphoprotein</keyword>
<evidence type="ECO:0000259" key="15">
    <source>
        <dbReference type="PROSITE" id="PS50885"/>
    </source>
</evidence>
<dbReference type="InterPro" id="IPR050351">
    <property type="entry name" value="BphY/WalK/GraS-like"/>
</dbReference>
<dbReference type="InterPro" id="IPR000014">
    <property type="entry name" value="PAS"/>
</dbReference>
<feature type="transmembrane region" description="Helical" evidence="12">
    <location>
        <begin position="6"/>
        <end position="29"/>
    </location>
</feature>
<dbReference type="PANTHER" id="PTHR42878:SF3">
    <property type="entry name" value="HISTIDINE PROTEIN KINASE SAES"/>
    <property type="match status" value="1"/>
</dbReference>
<keyword evidence="10" id="KW-0902">Two-component regulatory system</keyword>
<dbReference type="PROSITE" id="PS50109">
    <property type="entry name" value="HIS_KIN"/>
    <property type="match status" value="1"/>
</dbReference>